<reference evidence="2 3" key="1">
    <citation type="submission" date="2024-02" db="EMBL/GenBank/DDBJ databases">
        <title>A novel Wenzhouxiangellaceae bacterium, isolated from coastal sediments.</title>
        <authorList>
            <person name="Du Z.-J."/>
            <person name="Ye Y.-Q."/>
            <person name="Zhang X.-Y."/>
        </authorList>
    </citation>
    <scope>NUCLEOTIDE SEQUENCE [LARGE SCALE GENOMIC DNA]</scope>
    <source>
        <strain evidence="2 3">CH-27</strain>
    </source>
</reference>
<dbReference type="InterPro" id="IPR023631">
    <property type="entry name" value="Amidase_dom"/>
</dbReference>
<dbReference type="InterPro" id="IPR036928">
    <property type="entry name" value="AS_sf"/>
</dbReference>
<dbReference type="PANTHER" id="PTHR43372:SF4">
    <property type="entry name" value="FATTY-ACID AMIDE HYDROLASE 2"/>
    <property type="match status" value="1"/>
</dbReference>
<dbReference type="AlphaFoldDB" id="A0AAW9RBZ8"/>
<dbReference type="SUPFAM" id="SSF75304">
    <property type="entry name" value="Amidase signature (AS) enzymes"/>
    <property type="match status" value="1"/>
</dbReference>
<evidence type="ECO:0000259" key="1">
    <source>
        <dbReference type="Pfam" id="PF01425"/>
    </source>
</evidence>
<accession>A0AAW9RBZ8</accession>
<protein>
    <submittedName>
        <fullName evidence="2">Amidase</fullName>
    </submittedName>
</protein>
<dbReference type="Proteomes" id="UP001359886">
    <property type="component" value="Unassembled WGS sequence"/>
</dbReference>
<sequence>MDASISRQALSQPVYYSTASALARAIRSGELTSEAVVTACLERIEAVNGMLNAVVQLDGEQALAQAGAADRALARGDAAGPLHGVPMTIKDSLDTAGMISTGGTLGRAAFVPGKDATVVRRLRDAGAVLMGKTNTPELTLSFDTNNRVYGQTFNPHDLSRSPGGSSGGAAAIVAAGGSPFDIGSDYGGSIRLPAHVNGICGLKPTAGRVSRSGHIFPFGGVQDAFQQLGPLARGVEDLALLLRIIQGPDGIDPGALPLESHDPDTVDLSDLRVAWFDDNGIAEPTPETREAVRVAARSLAEGGIPVSSDRPGSIGQTLDVTLPIYFWDGGASVRRLLRAYGTTEHTLSAITGSEALTAEQFDAAHARLDAWRSEMLSFLDRYDVLLCPVNAHPAFRPGAGADPEMMAWASYAFTFNATGWPAVVVPVSRSADGLPIGIQVVAGPGREDRALAVAGRIERLVGGYQRPSLA</sequence>
<evidence type="ECO:0000313" key="2">
    <source>
        <dbReference type="EMBL" id="MEJ8566295.1"/>
    </source>
</evidence>
<comment type="caution">
    <text evidence="2">The sequence shown here is derived from an EMBL/GenBank/DDBJ whole genome shotgun (WGS) entry which is preliminary data.</text>
</comment>
<dbReference type="GO" id="GO:0012505">
    <property type="term" value="C:endomembrane system"/>
    <property type="evidence" value="ECO:0007669"/>
    <property type="project" value="TreeGrafter"/>
</dbReference>
<name>A0AAW9RBZ8_9GAMM</name>
<dbReference type="PANTHER" id="PTHR43372">
    <property type="entry name" value="FATTY-ACID AMIDE HYDROLASE"/>
    <property type="match status" value="1"/>
</dbReference>
<organism evidence="2 3">
    <name type="scientific">Elongatibacter sediminis</name>
    <dbReference type="NCBI Taxonomy" id="3119006"/>
    <lineage>
        <taxon>Bacteria</taxon>
        <taxon>Pseudomonadati</taxon>
        <taxon>Pseudomonadota</taxon>
        <taxon>Gammaproteobacteria</taxon>
        <taxon>Chromatiales</taxon>
        <taxon>Wenzhouxiangellaceae</taxon>
        <taxon>Elongatibacter</taxon>
    </lineage>
</organism>
<dbReference type="EMBL" id="JAZHOG010000001">
    <property type="protein sequence ID" value="MEJ8566295.1"/>
    <property type="molecule type" value="Genomic_DNA"/>
</dbReference>
<feature type="domain" description="Amidase" evidence="1">
    <location>
        <begin position="36"/>
        <end position="450"/>
    </location>
</feature>
<keyword evidence="3" id="KW-1185">Reference proteome</keyword>
<gene>
    <name evidence="2" type="ORF">V3330_01550</name>
</gene>
<proteinExistence type="predicted"/>
<dbReference type="Pfam" id="PF01425">
    <property type="entry name" value="Amidase"/>
    <property type="match status" value="1"/>
</dbReference>
<evidence type="ECO:0000313" key="3">
    <source>
        <dbReference type="Proteomes" id="UP001359886"/>
    </source>
</evidence>
<dbReference type="Gene3D" id="3.90.1300.10">
    <property type="entry name" value="Amidase signature (AS) domain"/>
    <property type="match status" value="1"/>
</dbReference>
<dbReference type="InterPro" id="IPR052739">
    <property type="entry name" value="FAAH2"/>
</dbReference>